<dbReference type="GO" id="GO:0055085">
    <property type="term" value="P:transmembrane transport"/>
    <property type="evidence" value="ECO:0007669"/>
    <property type="project" value="InterPro"/>
</dbReference>
<dbReference type="GO" id="GO:0055052">
    <property type="term" value="C:ATP-binding cassette (ABC) transporter complex, substrate-binding subunit-containing"/>
    <property type="evidence" value="ECO:0007669"/>
    <property type="project" value="TreeGrafter"/>
</dbReference>
<organism evidence="5 6">
    <name type="scientific">Paenibacillus pini JCM 16418</name>
    <dbReference type="NCBI Taxonomy" id="1236976"/>
    <lineage>
        <taxon>Bacteria</taxon>
        <taxon>Bacillati</taxon>
        <taxon>Bacillota</taxon>
        <taxon>Bacilli</taxon>
        <taxon>Bacillales</taxon>
        <taxon>Paenibacillaceae</taxon>
        <taxon>Paenibacillus</taxon>
    </lineage>
</organism>
<name>W7Z586_9BACL</name>
<evidence type="ECO:0000256" key="2">
    <source>
        <dbReference type="ARBA" id="ARBA00022448"/>
    </source>
</evidence>
<comment type="similarity">
    <text evidence="1">Belongs to the bacterial solute-binding protein 1 family.</text>
</comment>
<dbReference type="eggNOG" id="COG1653">
    <property type="taxonomic scope" value="Bacteria"/>
</dbReference>
<dbReference type="OrthoDB" id="9763054at2"/>
<dbReference type="GO" id="GO:1901982">
    <property type="term" value="F:maltose binding"/>
    <property type="evidence" value="ECO:0007669"/>
    <property type="project" value="TreeGrafter"/>
</dbReference>
<sequence length="423" mass="47434">MKKWFISKPAIRLAALFTCFTLLIGCNSNSNADGKKTIHIFQFKVEIAEALKHVQAEYEKTHPGIKLDIQTVGGGSDYGASLRAKFAASKEPDIFNIGGYSEMNMWQEYLEDLSNEPWVKDVKDLAKEPMTKDGKLYGQPMNLEGYGFIYNKQLFKKAGIEERPVTISQLEEAAKKLQAAGITPFANGYQEAFVLGNHNINVAFADQKDPATFINALNDKSENFTDNPVMGEWLDLLNLTLKYGNKNPLTTDYNTQVTMFATGKAAMMQQGNWTQVQIDGINPKLELGILPMPINNDADGDKLFVGVPNNWVVNKNSPVKAEAKEFLNWLVTSDTGRTSMTKDFKFIPAFKSIKGTDQDLGQLGMEVQKYTDEGKTLTWNWFRFPNGMSPEFASAIQAYIGGKVDQEGMFEQFQQNWNNLSVR</sequence>
<evidence type="ECO:0000256" key="4">
    <source>
        <dbReference type="SAM" id="SignalP"/>
    </source>
</evidence>
<evidence type="ECO:0000313" key="5">
    <source>
        <dbReference type="EMBL" id="GAF09489.1"/>
    </source>
</evidence>
<dbReference type="PROSITE" id="PS51257">
    <property type="entry name" value="PROKAR_LIPOPROTEIN"/>
    <property type="match status" value="1"/>
</dbReference>
<keyword evidence="6" id="KW-1185">Reference proteome</keyword>
<feature type="signal peptide" evidence="4">
    <location>
        <begin position="1"/>
        <end position="32"/>
    </location>
</feature>
<dbReference type="EMBL" id="BAVZ01000012">
    <property type="protein sequence ID" value="GAF09489.1"/>
    <property type="molecule type" value="Genomic_DNA"/>
</dbReference>
<dbReference type="PANTHER" id="PTHR30061:SF50">
    <property type="entry name" value="MALTOSE_MALTODEXTRIN-BINDING PERIPLASMIC PROTEIN"/>
    <property type="match status" value="1"/>
</dbReference>
<dbReference type="RefSeq" id="WP_036651052.1">
    <property type="nucleotide sequence ID" value="NZ_BAVZ01000012.1"/>
</dbReference>
<reference evidence="5 6" key="1">
    <citation type="journal article" date="2014" name="Genome Announc.">
        <title>Draft Genome Sequence of Paenibacillus pini JCM 16418T, Isolated from the Rhizosphere of Pine Tree.</title>
        <authorList>
            <person name="Yuki M."/>
            <person name="Oshima K."/>
            <person name="Suda W."/>
            <person name="Oshida Y."/>
            <person name="Kitamura K."/>
            <person name="Iida Y."/>
            <person name="Hattori M."/>
            <person name="Ohkuma M."/>
        </authorList>
    </citation>
    <scope>NUCLEOTIDE SEQUENCE [LARGE SCALE GENOMIC DNA]</scope>
    <source>
        <strain evidence="5 6">JCM 16418</strain>
    </source>
</reference>
<dbReference type="Gene3D" id="3.40.190.10">
    <property type="entry name" value="Periplasmic binding protein-like II"/>
    <property type="match status" value="2"/>
</dbReference>
<gene>
    <name evidence="5" type="ORF">JCM16418_3632</name>
</gene>
<dbReference type="GO" id="GO:0042956">
    <property type="term" value="P:maltodextrin transmembrane transport"/>
    <property type="evidence" value="ECO:0007669"/>
    <property type="project" value="TreeGrafter"/>
</dbReference>
<dbReference type="Pfam" id="PF01547">
    <property type="entry name" value="SBP_bac_1"/>
    <property type="match status" value="1"/>
</dbReference>
<dbReference type="InterPro" id="IPR006059">
    <property type="entry name" value="SBP"/>
</dbReference>
<dbReference type="PROSITE" id="PS01037">
    <property type="entry name" value="SBP_BACTERIAL_1"/>
    <property type="match status" value="1"/>
</dbReference>
<dbReference type="GO" id="GO:0015768">
    <property type="term" value="P:maltose transport"/>
    <property type="evidence" value="ECO:0007669"/>
    <property type="project" value="TreeGrafter"/>
</dbReference>
<protein>
    <submittedName>
        <fullName evidence="5">Multiple sugar ABC transporter</fullName>
    </submittedName>
</protein>
<evidence type="ECO:0000256" key="3">
    <source>
        <dbReference type="ARBA" id="ARBA00022729"/>
    </source>
</evidence>
<evidence type="ECO:0000256" key="1">
    <source>
        <dbReference type="ARBA" id="ARBA00008520"/>
    </source>
</evidence>
<keyword evidence="3 4" id="KW-0732">Signal</keyword>
<proteinExistence type="inferred from homology"/>
<dbReference type="InterPro" id="IPR006061">
    <property type="entry name" value="SBP_1_CS"/>
</dbReference>
<comment type="caution">
    <text evidence="5">The sequence shown here is derived from an EMBL/GenBank/DDBJ whole genome shotgun (WGS) entry which is preliminary data.</text>
</comment>
<dbReference type="SUPFAM" id="SSF53850">
    <property type="entry name" value="Periplasmic binding protein-like II"/>
    <property type="match status" value="1"/>
</dbReference>
<dbReference type="Proteomes" id="UP000019364">
    <property type="component" value="Unassembled WGS sequence"/>
</dbReference>
<evidence type="ECO:0000313" key="6">
    <source>
        <dbReference type="Proteomes" id="UP000019364"/>
    </source>
</evidence>
<feature type="chain" id="PRO_5004907269" evidence="4">
    <location>
        <begin position="33"/>
        <end position="423"/>
    </location>
</feature>
<keyword evidence="2" id="KW-0813">Transport</keyword>
<accession>W7Z586</accession>
<dbReference type="PANTHER" id="PTHR30061">
    <property type="entry name" value="MALTOSE-BINDING PERIPLASMIC PROTEIN"/>
    <property type="match status" value="1"/>
</dbReference>
<dbReference type="AlphaFoldDB" id="W7Z586"/>
<dbReference type="STRING" id="1236976.JCM16418_3632"/>